<keyword evidence="2" id="KW-1185">Reference proteome</keyword>
<protein>
    <submittedName>
        <fullName evidence="1">Uncharacterized protein</fullName>
    </submittedName>
</protein>
<sequence>MYNFTYLFLSLSILSAAPNTRIVGGEHTTIERFPYITALTYHYPGAGITIQRCVGALLSSWHVLTTGFCFTGAILTNFEVRAGSTNSLWGGVVVTIGDMVKHPEYVEAPRAGDIAVVILQSPLGISSTVNILFLPPQNTYIPDGESVKIVSWGFEYLGGPQLETLKTINMNKLSLDECAEKYEGNTGVAIVDEVICAGAAGRATCFGDSGAPMVINQVLVGSASYYDSCSDEYPSVFTRVDRYTNWILEVASRAGKSGPMVKTSPLDL</sequence>
<comment type="caution">
    <text evidence="1">The sequence shown here is derived from an EMBL/GenBank/DDBJ whole genome shotgun (WGS) entry which is preliminary data.</text>
</comment>
<dbReference type="Proteomes" id="UP000824533">
    <property type="component" value="Linkage Group LG25"/>
</dbReference>
<accession>A0ACC1CHT9</accession>
<proteinExistence type="predicted"/>
<reference evidence="1 2" key="1">
    <citation type="journal article" date="2021" name="Front. Genet.">
        <title>Chromosome-Level Genome Assembly Reveals Significant Gene Expansion in the Toll and IMD Signaling Pathways of Dendrolimus kikuchii.</title>
        <authorList>
            <person name="Zhou J."/>
            <person name="Wu P."/>
            <person name="Xiong Z."/>
            <person name="Liu N."/>
            <person name="Zhao N."/>
            <person name="Ji M."/>
            <person name="Qiu Y."/>
            <person name="Yang B."/>
        </authorList>
    </citation>
    <scope>NUCLEOTIDE SEQUENCE [LARGE SCALE GENOMIC DNA]</scope>
    <source>
        <strain evidence="1">Ann1</strain>
    </source>
</reference>
<evidence type="ECO:0000313" key="2">
    <source>
        <dbReference type="Proteomes" id="UP000824533"/>
    </source>
</evidence>
<name>A0ACC1CHT9_9NEOP</name>
<dbReference type="EMBL" id="CM034411">
    <property type="protein sequence ID" value="KAJ0171051.1"/>
    <property type="molecule type" value="Genomic_DNA"/>
</dbReference>
<evidence type="ECO:0000313" key="1">
    <source>
        <dbReference type="EMBL" id="KAJ0171051.1"/>
    </source>
</evidence>
<gene>
    <name evidence="1" type="ORF">K1T71_013250</name>
</gene>
<organism evidence="1 2">
    <name type="scientific">Dendrolimus kikuchii</name>
    <dbReference type="NCBI Taxonomy" id="765133"/>
    <lineage>
        <taxon>Eukaryota</taxon>
        <taxon>Metazoa</taxon>
        <taxon>Ecdysozoa</taxon>
        <taxon>Arthropoda</taxon>
        <taxon>Hexapoda</taxon>
        <taxon>Insecta</taxon>
        <taxon>Pterygota</taxon>
        <taxon>Neoptera</taxon>
        <taxon>Endopterygota</taxon>
        <taxon>Lepidoptera</taxon>
        <taxon>Glossata</taxon>
        <taxon>Ditrysia</taxon>
        <taxon>Bombycoidea</taxon>
        <taxon>Lasiocampidae</taxon>
        <taxon>Dendrolimus</taxon>
    </lineage>
</organism>